<protein>
    <submittedName>
        <fullName evidence="2">Helix-turn-helix domain-containing protein</fullName>
    </submittedName>
</protein>
<dbReference type="InterPro" id="IPR002831">
    <property type="entry name" value="Tscrpt_reg_TrmB_N"/>
</dbReference>
<dbReference type="PANTHER" id="PTHR34293:SF1">
    <property type="entry name" value="HTH-TYPE TRANSCRIPTIONAL REGULATOR TRMBL2"/>
    <property type="match status" value="1"/>
</dbReference>
<dbReference type="InterPro" id="IPR051797">
    <property type="entry name" value="TrmB-like"/>
</dbReference>
<proteinExistence type="predicted"/>
<dbReference type="InterPro" id="IPR036388">
    <property type="entry name" value="WH-like_DNA-bd_sf"/>
</dbReference>
<dbReference type="InterPro" id="IPR016032">
    <property type="entry name" value="Sig_transdc_resp-reg_C-effctor"/>
</dbReference>
<dbReference type="Pfam" id="PF01978">
    <property type="entry name" value="TrmB"/>
    <property type="match status" value="1"/>
</dbReference>
<reference evidence="3" key="1">
    <citation type="journal article" date="2019" name="Int. J. Syst. Evol. Microbiol.">
        <title>The Global Catalogue of Microorganisms (GCM) 10K type strain sequencing project: providing services to taxonomists for standard genome sequencing and annotation.</title>
        <authorList>
            <consortium name="The Broad Institute Genomics Platform"/>
            <consortium name="The Broad Institute Genome Sequencing Center for Infectious Disease"/>
            <person name="Wu L."/>
            <person name="Ma J."/>
        </authorList>
    </citation>
    <scope>NUCLEOTIDE SEQUENCE [LARGE SCALE GENOMIC DNA]</scope>
    <source>
        <strain evidence="3">CGMCC 4.7246</strain>
    </source>
</reference>
<comment type="caution">
    <text evidence="2">The sequence shown here is derived from an EMBL/GenBank/DDBJ whole genome shotgun (WGS) entry which is preliminary data.</text>
</comment>
<feature type="domain" description="HTH luxR-type" evidence="1">
    <location>
        <begin position="252"/>
        <end position="317"/>
    </location>
</feature>
<gene>
    <name evidence="2" type="ORF">ACFP3R_20685</name>
</gene>
<name>A0ABW1P8J4_9PSEU</name>
<sequence>MDVLLEPLGLGAVESALYLVLIDNPQTSVSELAALTGDPAARLRRPLARLIDSGLVTRLAGTPARYLPAPPEVAVDALVLRRRQDLEALRAAARDLGKRLDIAPTGRTSELIELVDGQAAIRRQLARIQLGAESEVCIVDCPPYMSGHPEVNPPEMQALARGVRYRAIYHAPSIAEHHRSEEILRSIAEGEQARALPDIRMKMIIADGRVAMLPLSFREAETGVRILVHPSPLLSTITACFDMLWERATPIGPEPDAELSDLDRQILLMLASGMKDKAISRALDLADRTLTRRLTSLMTALNATTRFQAALQASRRGWI</sequence>
<dbReference type="Gene3D" id="1.10.10.10">
    <property type="entry name" value="Winged helix-like DNA-binding domain superfamily/Winged helix DNA-binding domain"/>
    <property type="match status" value="2"/>
</dbReference>
<dbReference type="Proteomes" id="UP001596220">
    <property type="component" value="Unassembled WGS sequence"/>
</dbReference>
<dbReference type="SMART" id="SM00421">
    <property type="entry name" value="HTH_LUXR"/>
    <property type="match status" value="1"/>
</dbReference>
<organism evidence="2 3">
    <name type="scientific">Saccharothrix lopnurensis</name>
    <dbReference type="NCBI Taxonomy" id="1670621"/>
    <lineage>
        <taxon>Bacteria</taxon>
        <taxon>Bacillati</taxon>
        <taxon>Actinomycetota</taxon>
        <taxon>Actinomycetes</taxon>
        <taxon>Pseudonocardiales</taxon>
        <taxon>Pseudonocardiaceae</taxon>
        <taxon>Saccharothrix</taxon>
    </lineage>
</organism>
<dbReference type="RefSeq" id="WP_380637995.1">
    <property type="nucleotide sequence ID" value="NZ_JBHSQO010000020.1"/>
</dbReference>
<dbReference type="EMBL" id="JBHSQO010000020">
    <property type="protein sequence ID" value="MFC6091695.1"/>
    <property type="molecule type" value="Genomic_DNA"/>
</dbReference>
<dbReference type="InterPro" id="IPR036390">
    <property type="entry name" value="WH_DNA-bd_sf"/>
</dbReference>
<dbReference type="InterPro" id="IPR000792">
    <property type="entry name" value="Tscrpt_reg_LuxR_C"/>
</dbReference>
<evidence type="ECO:0000313" key="3">
    <source>
        <dbReference type="Proteomes" id="UP001596220"/>
    </source>
</evidence>
<dbReference type="PROSITE" id="PS50043">
    <property type="entry name" value="HTH_LUXR_2"/>
    <property type="match status" value="1"/>
</dbReference>
<dbReference type="PANTHER" id="PTHR34293">
    <property type="entry name" value="HTH-TYPE TRANSCRIPTIONAL REGULATOR TRMBL2"/>
    <property type="match status" value="1"/>
</dbReference>
<evidence type="ECO:0000313" key="2">
    <source>
        <dbReference type="EMBL" id="MFC6091695.1"/>
    </source>
</evidence>
<dbReference type="SUPFAM" id="SSF46894">
    <property type="entry name" value="C-terminal effector domain of the bipartite response regulators"/>
    <property type="match status" value="1"/>
</dbReference>
<dbReference type="SUPFAM" id="SSF46785">
    <property type="entry name" value="Winged helix' DNA-binding domain"/>
    <property type="match status" value="1"/>
</dbReference>
<dbReference type="Pfam" id="PF00196">
    <property type="entry name" value="GerE"/>
    <property type="match status" value="1"/>
</dbReference>
<accession>A0ABW1P8J4</accession>
<evidence type="ECO:0000259" key="1">
    <source>
        <dbReference type="PROSITE" id="PS50043"/>
    </source>
</evidence>
<keyword evidence="3" id="KW-1185">Reference proteome</keyword>